<gene>
    <name evidence="1" type="ORF">sS8_0019</name>
</gene>
<evidence type="ECO:0000313" key="1">
    <source>
        <dbReference type="EMBL" id="BBA31989.1"/>
    </source>
</evidence>
<accession>A0A286T747</accession>
<dbReference type="Proteomes" id="UP000266313">
    <property type="component" value="Chromosome"/>
</dbReference>
<dbReference type="KEGG" id="mmai:sS8_0019"/>
<sequence length="126" mass="14151">MKRWQKLSLSISVLGTLAISIVVLSNPLRRSDDAVQSWLLSRVPVGSEIDLLMSAAQENDWRVNGVWEGNRPESHTDWGGIDGATVVWIYLGGYRNVFRTDLDSFWAFDEAGQLVAVKTRRMTDAL</sequence>
<organism evidence="1 2">
    <name type="scientific">Methylocaldum marinum</name>
    <dbReference type="NCBI Taxonomy" id="1432792"/>
    <lineage>
        <taxon>Bacteria</taxon>
        <taxon>Pseudomonadati</taxon>
        <taxon>Pseudomonadota</taxon>
        <taxon>Gammaproteobacteria</taxon>
        <taxon>Methylococcales</taxon>
        <taxon>Methylococcaceae</taxon>
        <taxon>Methylocaldum</taxon>
    </lineage>
</organism>
<evidence type="ECO:0000313" key="2">
    <source>
        <dbReference type="Proteomes" id="UP000266313"/>
    </source>
</evidence>
<protein>
    <submittedName>
        <fullName evidence="1">Uncharacterized protein</fullName>
    </submittedName>
</protein>
<dbReference type="AlphaFoldDB" id="A0A286T747"/>
<proteinExistence type="predicted"/>
<dbReference type="EMBL" id="AP017928">
    <property type="protein sequence ID" value="BBA31989.1"/>
    <property type="molecule type" value="Genomic_DNA"/>
</dbReference>
<name>A0A286T747_9GAMM</name>
<keyword evidence="2" id="KW-1185">Reference proteome</keyword>
<reference evidence="1 2" key="1">
    <citation type="submission" date="2016-12" db="EMBL/GenBank/DDBJ databases">
        <title>Genome sequencing of Methylocaldum marinum.</title>
        <authorList>
            <person name="Takeuchi M."/>
            <person name="Kamagata Y."/>
            <person name="Hiraoka S."/>
            <person name="Oshima K."/>
            <person name="Hattori M."/>
            <person name="Iwasaki W."/>
        </authorList>
    </citation>
    <scope>NUCLEOTIDE SEQUENCE [LARGE SCALE GENOMIC DNA]</scope>
    <source>
        <strain evidence="1 2">S8</strain>
    </source>
</reference>